<name>A0A1L6MXY8_9BACT</name>
<organism evidence="1 2">
    <name type="scientific">Pajaroellobacter abortibovis</name>
    <dbReference type="NCBI Taxonomy" id="1882918"/>
    <lineage>
        <taxon>Bacteria</taxon>
        <taxon>Pseudomonadati</taxon>
        <taxon>Myxococcota</taxon>
        <taxon>Polyangia</taxon>
        <taxon>Polyangiales</taxon>
        <taxon>Polyangiaceae</taxon>
    </lineage>
</organism>
<dbReference type="Proteomes" id="UP000185544">
    <property type="component" value="Chromosome"/>
</dbReference>
<dbReference type="Pfam" id="PF02620">
    <property type="entry name" value="YceD"/>
    <property type="match status" value="1"/>
</dbReference>
<dbReference type="InterPro" id="IPR003772">
    <property type="entry name" value="YceD"/>
</dbReference>
<proteinExistence type="predicted"/>
<evidence type="ECO:0008006" key="3">
    <source>
        <dbReference type="Google" id="ProtNLM"/>
    </source>
</evidence>
<protein>
    <recommendedName>
        <fullName evidence="3">23S rRNA accumulation protein YceD</fullName>
    </recommendedName>
</protein>
<accession>A0A1L6MXY8</accession>
<evidence type="ECO:0000313" key="2">
    <source>
        <dbReference type="Proteomes" id="UP000185544"/>
    </source>
</evidence>
<dbReference type="AlphaFoldDB" id="A0A1L6MXY8"/>
<sequence>MHDFVISLHDLDAGGREFTFPLHVDWVQQSLEGYQVIPTPTEGEACVRASKSGQDIVIHGSLHAQVVVPCARCLQDTTIALEPTITALFVPASGSRHAYKDQEEYEFLQEEADLISYEGETIVLNQLIRDELILSLPMIPLCSEACPGIISTDFINESVQEYLDPVDPRLLPLLKLKEIISHNPPKE</sequence>
<evidence type="ECO:0000313" key="1">
    <source>
        <dbReference type="EMBL" id="APS00265.1"/>
    </source>
</evidence>
<dbReference type="STRING" id="1882918.BCY86_05880"/>
<dbReference type="KEGG" id="pabo:BCY86_05880"/>
<reference evidence="1 2" key="1">
    <citation type="submission" date="2016-08" db="EMBL/GenBank/DDBJ databases">
        <title>Identification and validation of antigenic proteins from Pajaroellobacter abortibovis using de-novo genome sequence assembly and reverse vaccinology.</title>
        <authorList>
            <person name="Welly B.T."/>
            <person name="Miller M.R."/>
            <person name="Stott J.L."/>
            <person name="Blanchard M.T."/>
            <person name="Islas-Trejo A.D."/>
            <person name="O'Rourke S.M."/>
            <person name="Young A.E."/>
            <person name="Medrano J.F."/>
            <person name="Van Eenennaam A.L."/>
        </authorList>
    </citation>
    <scope>NUCLEOTIDE SEQUENCE [LARGE SCALE GENOMIC DNA]</scope>
    <source>
        <strain evidence="1 2">BTF92-0548A/99-0131</strain>
    </source>
</reference>
<dbReference type="OrthoDB" id="9790372at2"/>
<dbReference type="RefSeq" id="WP_075276929.1">
    <property type="nucleotide sequence ID" value="NZ_CP016908.1"/>
</dbReference>
<keyword evidence="2" id="KW-1185">Reference proteome</keyword>
<dbReference type="EMBL" id="CP016908">
    <property type="protein sequence ID" value="APS00265.1"/>
    <property type="molecule type" value="Genomic_DNA"/>
</dbReference>
<gene>
    <name evidence="1" type="ORF">BCY86_05880</name>
</gene>